<evidence type="ECO:0008006" key="4">
    <source>
        <dbReference type="Google" id="ProtNLM"/>
    </source>
</evidence>
<name>A0A2K8NY08_9MOLU</name>
<dbReference type="NCBIfam" id="NF045726">
    <property type="entry name" value="XXplasma_LP"/>
    <property type="match status" value="1"/>
</dbReference>
<gene>
    <name evidence="2" type="ORF">ESOMN_v1c00500</name>
</gene>
<dbReference type="AlphaFoldDB" id="A0A2K8NY08"/>
<dbReference type="SUPFAM" id="SSF141571">
    <property type="entry name" value="Pentapeptide repeat-like"/>
    <property type="match status" value="1"/>
</dbReference>
<evidence type="ECO:0000256" key="1">
    <source>
        <dbReference type="SAM" id="SignalP"/>
    </source>
</evidence>
<keyword evidence="3" id="KW-1185">Reference proteome</keyword>
<dbReference type="RefSeq" id="WP_024863672.1">
    <property type="nucleotide sequence ID" value="NZ_CP024965.1"/>
</dbReference>
<dbReference type="InterPro" id="IPR054816">
    <property type="entry name" value="Lipoprotein_mollicutes-type_CS"/>
</dbReference>
<sequence length="593" mass="67026">MKKLLSILAVLSLTASAGATVVACSDEDYIQDIGVLKTEFEDLLEIKTNEKWTIEGLQNAIDSKYGPGGITVQLPSKNNYSWKPEEKNDVYRFVGNANSENEYRYNGYIDLTHNWKGVVDTTQPISTIRQRIYELLNSKQDGNWTQIELQLVIDNDTTINDRGGIEVTEVAFNLRSSEQITGTKQWNFHGLGDISNGHKYQGDLVLTHNWSNTQDTTKPITGEEITAQLKTILNERATVAWTIEELQAEVDLKIGSKEITVSTPSTSKNLTVDSFADSYTFTGNGHINNELIYNGSITLNHYWMEPQPTIYIDSNDETQETWELDFNQIDAKEIIQLGFNKDELADGLTIKNFKGDRVPKILPKPFRQLNSLFSYNSNEKILGIENWDTSDVTTFSSIFYGATNFNGDISNWNTSNATSMHAMFSGATNFNGDISNWDTSKAVVTANMFKDASKFNQNLSRWNTSNVENMTKMFEGAKSFNGDISTWNTSKLNFMSYIFNDATIFNSDISKWDTSNVKAMQNAFTNASNFNQNISAWDTSNVLSMKEMFMNATSFNQDLSNWDTSKVSKEKHKDFDTGATSWIDPNWKPKFIN</sequence>
<dbReference type="Proteomes" id="UP000232230">
    <property type="component" value="Chromosome"/>
</dbReference>
<proteinExistence type="predicted"/>
<accession>A0A2K8NY08</accession>
<evidence type="ECO:0000313" key="3">
    <source>
        <dbReference type="Proteomes" id="UP000232230"/>
    </source>
</evidence>
<evidence type="ECO:0000313" key="2">
    <source>
        <dbReference type="EMBL" id="ATZ18436.1"/>
    </source>
</evidence>
<dbReference type="KEGG" id="esx:ESOMN_v1c00500"/>
<protein>
    <recommendedName>
        <fullName evidence="4">Lipoprotein</fullName>
    </recommendedName>
</protein>
<keyword evidence="1" id="KW-0732">Signal</keyword>
<organism evidence="2 3">
    <name type="scientific">Williamsoniiplasma somnilux</name>
    <dbReference type="NCBI Taxonomy" id="215578"/>
    <lineage>
        <taxon>Bacteria</taxon>
        <taxon>Bacillati</taxon>
        <taxon>Mycoplasmatota</taxon>
        <taxon>Mollicutes</taxon>
        <taxon>Entomoplasmatales</taxon>
        <taxon>Williamsoniiplasma</taxon>
    </lineage>
</organism>
<dbReference type="NCBIfam" id="NF038029">
    <property type="entry name" value="LP_plasma"/>
    <property type="match status" value="1"/>
</dbReference>
<reference evidence="2 3" key="1">
    <citation type="submission" date="2017-11" db="EMBL/GenBank/DDBJ databases">
        <title>Genome sequence of Entomoplasma somnilux PYAN-1 (ATCC 49194).</title>
        <authorList>
            <person name="Lo W.-S."/>
            <person name="Gasparich G.E."/>
            <person name="Kuo C.-H."/>
        </authorList>
    </citation>
    <scope>NUCLEOTIDE SEQUENCE [LARGE SCALE GENOMIC DNA]</scope>
    <source>
        <strain evidence="2 3">PYAN-1</strain>
    </source>
</reference>
<dbReference type="InterPro" id="IPR011889">
    <property type="entry name" value="Liste_lipo_26"/>
</dbReference>
<dbReference type="EMBL" id="CP024965">
    <property type="protein sequence ID" value="ATZ18436.1"/>
    <property type="molecule type" value="Genomic_DNA"/>
</dbReference>
<dbReference type="InterPro" id="IPR005046">
    <property type="entry name" value="DUF285"/>
</dbReference>
<dbReference type="NCBIfam" id="TIGR02167">
    <property type="entry name" value="Liste_lipo_26"/>
    <property type="match status" value="5"/>
</dbReference>
<feature type="signal peptide" evidence="1">
    <location>
        <begin position="1"/>
        <end position="19"/>
    </location>
</feature>
<dbReference type="Pfam" id="PF03382">
    <property type="entry name" value="DUF285"/>
    <property type="match status" value="1"/>
</dbReference>
<dbReference type="PROSITE" id="PS51257">
    <property type="entry name" value="PROKAR_LIPOPROTEIN"/>
    <property type="match status" value="1"/>
</dbReference>
<feature type="chain" id="PRO_5014726606" description="Lipoprotein" evidence="1">
    <location>
        <begin position="20"/>
        <end position="593"/>
    </location>
</feature>